<evidence type="ECO:0000259" key="1">
    <source>
        <dbReference type="PROSITE" id="PS50995"/>
    </source>
</evidence>
<reference evidence="2 3" key="1">
    <citation type="submission" date="2018-05" db="EMBL/GenBank/DDBJ databases">
        <title>Streptomyces venezuelae.</title>
        <authorList>
            <person name="Kim W."/>
            <person name="Lee N."/>
            <person name="Cho B.-K."/>
        </authorList>
    </citation>
    <scope>NUCLEOTIDE SEQUENCE [LARGE SCALE GENOMIC DNA]</scope>
    <source>
        <strain evidence="2 3">ATCC 21018</strain>
    </source>
</reference>
<evidence type="ECO:0000313" key="3">
    <source>
        <dbReference type="Proteomes" id="UP000324101"/>
    </source>
</evidence>
<dbReference type="InterPro" id="IPR039422">
    <property type="entry name" value="MarR/SlyA-like"/>
</dbReference>
<dbReference type="Gene3D" id="1.10.10.10">
    <property type="entry name" value="Winged helix-like DNA-binding domain superfamily/Winged helix DNA-binding domain"/>
    <property type="match status" value="1"/>
</dbReference>
<feature type="domain" description="HTH marR-type" evidence="1">
    <location>
        <begin position="5"/>
        <end position="136"/>
    </location>
</feature>
<dbReference type="GO" id="GO:0003700">
    <property type="term" value="F:DNA-binding transcription factor activity"/>
    <property type="evidence" value="ECO:0007669"/>
    <property type="project" value="InterPro"/>
</dbReference>
<name>A0A5P2DZ14_STRVZ</name>
<dbReference type="RefSeq" id="WP_150261544.1">
    <property type="nucleotide sequence ID" value="NZ_CP029189.1"/>
</dbReference>
<sequence length="147" mass="15770">MSDEMALLVADVFEAAGALRRSGEAIAAAHGQTQARWQVLSVVSEQPMSVPSAARRLGVARQNVQRIANDLAKDGLADLVPNPDHRTSPLLTLTADGRTVLEAITEQARASHRRITTRIPEADIAAARALLRTLTQAVRDLEEDASS</sequence>
<dbReference type="AlphaFoldDB" id="A0A5P2DZ14"/>
<dbReference type="EMBL" id="CP029189">
    <property type="protein sequence ID" value="QES58551.1"/>
    <property type="molecule type" value="Genomic_DNA"/>
</dbReference>
<dbReference type="InterPro" id="IPR036390">
    <property type="entry name" value="WH_DNA-bd_sf"/>
</dbReference>
<dbReference type="PANTHER" id="PTHR33164">
    <property type="entry name" value="TRANSCRIPTIONAL REGULATOR, MARR FAMILY"/>
    <property type="match status" value="1"/>
</dbReference>
<dbReference type="SUPFAM" id="SSF46785">
    <property type="entry name" value="Winged helix' DNA-binding domain"/>
    <property type="match status" value="1"/>
</dbReference>
<dbReference type="GO" id="GO:0006950">
    <property type="term" value="P:response to stress"/>
    <property type="evidence" value="ECO:0007669"/>
    <property type="project" value="TreeGrafter"/>
</dbReference>
<dbReference type="InterPro" id="IPR000835">
    <property type="entry name" value="HTH_MarR-typ"/>
</dbReference>
<dbReference type="Proteomes" id="UP000324101">
    <property type="component" value="Chromosome"/>
</dbReference>
<evidence type="ECO:0000313" key="2">
    <source>
        <dbReference type="EMBL" id="QES58551.1"/>
    </source>
</evidence>
<dbReference type="OrthoDB" id="5511415at2"/>
<proteinExistence type="predicted"/>
<dbReference type="PANTHER" id="PTHR33164:SF43">
    <property type="entry name" value="HTH-TYPE TRANSCRIPTIONAL REPRESSOR YETL"/>
    <property type="match status" value="1"/>
</dbReference>
<accession>A0A5P2DZ14</accession>
<dbReference type="InterPro" id="IPR036388">
    <property type="entry name" value="WH-like_DNA-bd_sf"/>
</dbReference>
<gene>
    <name evidence="2" type="ORF">DEJ51_34160</name>
</gene>
<dbReference type="Pfam" id="PF12802">
    <property type="entry name" value="MarR_2"/>
    <property type="match status" value="1"/>
</dbReference>
<dbReference type="PROSITE" id="PS50995">
    <property type="entry name" value="HTH_MARR_2"/>
    <property type="match status" value="1"/>
</dbReference>
<dbReference type="SMART" id="SM00347">
    <property type="entry name" value="HTH_MARR"/>
    <property type="match status" value="1"/>
</dbReference>
<protein>
    <submittedName>
        <fullName evidence="2">MarR family transcriptional regulator</fullName>
    </submittedName>
</protein>
<organism evidence="2 3">
    <name type="scientific">Streptomyces venezuelae</name>
    <dbReference type="NCBI Taxonomy" id="54571"/>
    <lineage>
        <taxon>Bacteria</taxon>
        <taxon>Bacillati</taxon>
        <taxon>Actinomycetota</taxon>
        <taxon>Actinomycetes</taxon>
        <taxon>Kitasatosporales</taxon>
        <taxon>Streptomycetaceae</taxon>
        <taxon>Streptomyces</taxon>
    </lineage>
</organism>